<keyword evidence="5" id="KW-0479">Metal-binding</keyword>
<organism evidence="11 12">
    <name type="scientific">Colocasia esculenta</name>
    <name type="common">Wild taro</name>
    <name type="synonym">Arum esculentum</name>
    <dbReference type="NCBI Taxonomy" id="4460"/>
    <lineage>
        <taxon>Eukaryota</taxon>
        <taxon>Viridiplantae</taxon>
        <taxon>Streptophyta</taxon>
        <taxon>Embryophyta</taxon>
        <taxon>Tracheophyta</taxon>
        <taxon>Spermatophyta</taxon>
        <taxon>Magnoliopsida</taxon>
        <taxon>Liliopsida</taxon>
        <taxon>Araceae</taxon>
        <taxon>Aroideae</taxon>
        <taxon>Colocasieae</taxon>
        <taxon>Colocasia</taxon>
    </lineage>
</organism>
<protein>
    <recommendedName>
        <fullName evidence="13">DDE Tnp4 domain-containing protein</fullName>
    </recommendedName>
</protein>
<feature type="domain" description="DUF8040" evidence="10">
    <location>
        <begin position="72"/>
        <end position="162"/>
    </location>
</feature>
<dbReference type="InterPro" id="IPR027806">
    <property type="entry name" value="HARBI1_dom"/>
</dbReference>
<keyword evidence="6" id="KW-0378">Hydrolase</keyword>
<feature type="domain" description="DDE Tnp4" evidence="9">
    <location>
        <begin position="200"/>
        <end position="363"/>
    </location>
</feature>
<reference evidence="11" key="1">
    <citation type="submission" date="2017-07" db="EMBL/GenBank/DDBJ databases">
        <title>Taro Niue Genome Assembly and Annotation.</title>
        <authorList>
            <person name="Atibalentja N."/>
            <person name="Keating K."/>
            <person name="Fields C.J."/>
        </authorList>
    </citation>
    <scope>NUCLEOTIDE SEQUENCE</scope>
    <source>
        <strain evidence="11">Niue_2</strain>
        <tissue evidence="11">Leaf</tissue>
    </source>
</reference>
<evidence type="ECO:0000313" key="12">
    <source>
        <dbReference type="Proteomes" id="UP000652761"/>
    </source>
</evidence>
<dbReference type="Pfam" id="PF13359">
    <property type="entry name" value="DDE_Tnp_4"/>
    <property type="match status" value="1"/>
</dbReference>
<evidence type="ECO:0000259" key="9">
    <source>
        <dbReference type="Pfam" id="PF13359"/>
    </source>
</evidence>
<dbReference type="AlphaFoldDB" id="A0A843WV42"/>
<name>A0A843WV42_COLES</name>
<evidence type="ECO:0000259" key="10">
    <source>
        <dbReference type="Pfam" id="PF26138"/>
    </source>
</evidence>
<sequence length="558" mass="64679">MPVPPSEDAWDEMIAVSPGIMDLNTAPTGQFLQNLMDEEDYWQEVDDTVILLCSSQVSSPAPGRPMHTNPGQGHIWVKEVMCGHLGRSYSSFRVHPSMFVKLRDKLIEKGVLQDTKNMSTTEQLAIFLLEVGHGIGNRLLREWFQHSSETISMHFNNVLMGVLAIRRDYIKMPTQDSIVHRKIRHDPKFYPFFKNALGAIDGTHISAKIPLVDQPRYRNRKGETSQNLMGCVDFDMIFRSVVVGWEGSAADMRVLRWALESGGFKVPEGKYFLVDTGYANTPEFLAPYCGIRYHLSEYNSSRRTRLRYRSKKDLFNHRHAQLRNVVERAFGVLKARFTILVKRRNYPIKTQARIAMACCVLHNFIRMEGGLDYIFRRGQYDEVVEGDEDVHVDDHVHRTEAARGDRFRNELATRLWIQHTARGYEQVILCHAGHAYMMTVVVNGFYGMVVNGFFRMVHTMIEWYLLNDRMVVSGLYAMAEDHGLGCGFFQWVSDSCNSRRMQLGEEERGKHSVEDFQTLLEKEKFAADSNKELCERFYPYYSLDRYQTWDGECPWKRR</sequence>
<dbReference type="GO" id="GO:0016787">
    <property type="term" value="F:hydrolase activity"/>
    <property type="evidence" value="ECO:0007669"/>
    <property type="project" value="UniProtKB-KW"/>
</dbReference>
<proteinExistence type="inferred from homology"/>
<evidence type="ECO:0000256" key="5">
    <source>
        <dbReference type="ARBA" id="ARBA00022723"/>
    </source>
</evidence>
<evidence type="ECO:0000256" key="6">
    <source>
        <dbReference type="ARBA" id="ARBA00022801"/>
    </source>
</evidence>
<keyword evidence="8" id="KW-1133">Transmembrane helix</keyword>
<gene>
    <name evidence="11" type="ORF">Taro_039232</name>
</gene>
<dbReference type="PANTHER" id="PTHR22930:SF259">
    <property type="entry name" value="OS08G0106900 PROTEIN"/>
    <property type="match status" value="1"/>
</dbReference>
<keyword evidence="8" id="KW-0812">Transmembrane</keyword>
<comment type="cofactor">
    <cofactor evidence="1">
        <name>a divalent metal cation</name>
        <dbReference type="ChEBI" id="CHEBI:60240"/>
    </cofactor>
</comment>
<feature type="non-terminal residue" evidence="11">
    <location>
        <position position="1"/>
    </location>
</feature>
<evidence type="ECO:0000256" key="2">
    <source>
        <dbReference type="ARBA" id="ARBA00004123"/>
    </source>
</evidence>
<dbReference type="InterPro" id="IPR045249">
    <property type="entry name" value="HARBI1-like"/>
</dbReference>
<evidence type="ECO:0000256" key="7">
    <source>
        <dbReference type="ARBA" id="ARBA00023242"/>
    </source>
</evidence>
<dbReference type="InterPro" id="IPR058353">
    <property type="entry name" value="DUF8040"/>
</dbReference>
<dbReference type="PANTHER" id="PTHR22930">
    <property type="match status" value="1"/>
</dbReference>
<dbReference type="Proteomes" id="UP000652761">
    <property type="component" value="Unassembled WGS sequence"/>
</dbReference>
<comment type="caution">
    <text evidence="11">The sequence shown here is derived from an EMBL/GenBank/DDBJ whole genome shotgun (WGS) entry which is preliminary data.</text>
</comment>
<keyword evidence="7" id="KW-0539">Nucleus</keyword>
<evidence type="ECO:0000313" key="11">
    <source>
        <dbReference type="EMBL" id="MQM06410.1"/>
    </source>
</evidence>
<comment type="subcellular location">
    <subcellularLocation>
        <location evidence="2">Nucleus</location>
    </subcellularLocation>
</comment>
<keyword evidence="8" id="KW-0472">Membrane</keyword>
<keyword evidence="12" id="KW-1185">Reference proteome</keyword>
<dbReference type="Pfam" id="PF26138">
    <property type="entry name" value="DUF8040"/>
    <property type="match status" value="1"/>
</dbReference>
<evidence type="ECO:0000256" key="4">
    <source>
        <dbReference type="ARBA" id="ARBA00022722"/>
    </source>
</evidence>
<dbReference type="OrthoDB" id="630366at2759"/>
<evidence type="ECO:0000256" key="3">
    <source>
        <dbReference type="ARBA" id="ARBA00006958"/>
    </source>
</evidence>
<accession>A0A843WV42</accession>
<dbReference type="GO" id="GO:0004518">
    <property type="term" value="F:nuclease activity"/>
    <property type="evidence" value="ECO:0007669"/>
    <property type="project" value="UniProtKB-KW"/>
</dbReference>
<feature type="transmembrane region" description="Helical" evidence="8">
    <location>
        <begin position="435"/>
        <end position="454"/>
    </location>
</feature>
<keyword evidence="4" id="KW-0540">Nuclease</keyword>
<evidence type="ECO:0008006" key="13">
    <source>
        <dbReference type="Google" id="ProtNLM"/>
    </source>
</evidence>
<evidence type="ECO:0000256" key="8">
    <source>
        <dbReference type="SAM" id="Phobius"/>
    </source>
</evidence>
<dbReference type="EMBL" id="NMUH01003617">
    <property type="protein sequence ID" value="MQM06410.1"/>
    <property type="molecule type" value="Genomic_DNA"/>
</dbReference>
<evidence type="ECO:0000256" key="1">
    <source>
        <dbReference type="ARBA" id="ARBA00001968"/>
    </source>
</evidence>
<dbReference type="GO" id="GO:0046872">
    <property type="term" value="F:metal ion binding"/>
    <property type="evidence" value="ECO:0007669"/>
    <property type="project" value="UniProtKB-KW"/>
</dbReference>
<comment type="similarity">
    <text evidence="3">Belongs to the HARBI1 family.</text>
</comment>
<dbReference type="GO" id="GO:0005634">
    <property type="term" value="C:nucleus"/>
    <property type="evidence" value="ECO:0007669"/>
    <property type="project" value="UniProtKB-SubCell"/>
</dbReference>